<dbReference type="EMBL" id="JAENIM010000032">
    <property type="protein sequence ID" value="MBK1790727.1"/>
    <property type="molecule type" value="Genomic_DNA"/>
</dbReference>
<dbReference type="Proteomes" id="UP000624703">
    <property type="component" value="Unassembled WGS sequence"/>
</dbReference>
<name>A0A8J7MC48_9BACT</name>
<organism evidence="2 3">
    <name type="scientific">Persicirhabdus sediminis</name>
    <dbReference type="NCBI Taxonomy" id="454144"/>
    <lineage>
        <taxon>Bacteria</taxon>
        <taxon>Pseudomonadati</taxon>
        <taxon>Verrucomicrobiota</taxon>
        <taxon>Verrucomicrobiia</taxon>
        <taxon>Verrucomicrobiales</taxon>
        <taxon>Verrucomicrobiaceae</taxon>
        <taxon>Persicirhabdus</taxon>
    </lineage>
</organism>
<dbReference type="NCBIfam" id="TIGR02595">
    <property type="entry name" value="PEP_CTERM"/>
    <property type="match status" value="1"/>
</dbReference>
<comment type="caution">
    <text evidence="2">The sequence shown here is derived from an EMBL/GenBank/DDBJ whole genome shotgun (WGS) entry which is preliminary data.</text>
</comment>
<dbReference type="AlphaFoldDB" id="A0A8J7MC48"/>
<evidence type="ECO:0000313" key="3">
    <source>
        <dbReference type="Proteomes" id="UP000624703"/>
    </source>
</evidence>
<feature type="chain" id="PRO_5035177833" evidence="1">
    <location>
        <begin position="21"/>
        <end position="369"/>
    </location>
</feature>
<gene>
    <name evidence="2" type="ORF">JIN82_06115</name>
</gene>
<sequence>MKKTTLLSMLYGASIIGASAANLSLDLSDGNSIDWHDASWLNDGNSAGWSDNSDATITNSAGATTRLSFSQDVTVNNLHFDKIGDTKQVHAFTGSNGATFTVNGELTSNLGDKIAFNGIGTQLGGSGTISGAEVHLNNNTMLASNSNLTVAAGGILRIAQSAKFNGAALGLNGGTLKISSTLASDSLSALRGNGNIELDGGTGSNTVITMSLNIGANADGSGVGRMYVDNKNTGPGNAGRYTFQLAGVNEFDLTKIGDTLDSDQFIGTDDASFTLVYGGELLLKINEDIAGTDLELGDTFKLFDVANSSGDFDSINDGGYLASINENWGWEFDPTTGELKVIEIPEPSSAALLGLAGVAMIMRRRNTRA</sequence>
<dbReference type="InterPro" id="IPR013424">
    <property type="entry name" value="Ice-binding_C"/>
</dbReference>
<keyword evidence="1" id="KW-0732">Signal</keyword>
<reference evidence="2" key="1">
    <citation type="submission" date="2021-01" db="EMBL/GenBank/DDBJ databases">
        <title>Modified the classification status of verrucomicrobia.</title>
        <authorList>
            <person name="Feng X."/>
        </authorList>
    </citation>
    <scope>NUCLEOTIDE SEQUENCE</scope>
    <source>
        <strain evidence="2">_KCTC 22039</strain>
    </source>
</reference>
<evidence type="ECO:0000313" key="2">
    <source>
        <dbReference type="EMBL" id="MBK1790727.1"/>
    </source>
</evidence>
<keyword evidence="3" id="KW-1185">Reference proteome</keyword>
<accession>A0A8J7MC48</accession>
<proteinExistence type="predicted"/>
<evidence type="ECO:0000256" key="1">
    <source>
        <dbReference type="SAM" id="SignalP"/>
    </source>
</evidence>
<feature type="signal peptide" evidence="1">
    <location>
        <begin position="1"/>
        <end position="20"/>
    </location>
</feature>
<dbReference type="RefSeq" id="WP_200310750.1">
    <property type="nucleotide sequence ID" value="NZ_JAENIM010000032.1"/>
</dbReference>
<protein>
    <submittedName>
        <fullName evidence="2">PEP-CTERM sorting domain-containing protein</fullName>
    </submittedName>
</protein>